<keyword evidence="3" id="KW-1185">Reference proteome</keyword>
<dbReference type="SUPFAM" id="SSF47413">
    <property type="entry name" value="lambda repressor-like DNA-binding domains"/>
    <property type="match status" value="1"/>
</dbReference>
<evidence type="ECO:0000313" key="3">
    <source>
        <dbReference type="Proteomes" id="UP000244248"/>
    </source>
</evidence>
<dbReference type="PROSITE" id="PS50943">
    <property type="entry name" value="HTH_CROC1"/>
    <property type="match status" value="1"/>
</dbReference>
<evidence type="ECO:0000259" key="1">
    <source>
        <dbReference type="PROSITE" id="PS50943"/>
    </source>
</evidence>
<dbReference type="GO" id="GO:0003677">
    <property type="term" value="F:DNA binding"/>
    <property type="evidence" value="ECO:0007669"/>
    <property type="project" value="InterPro"/>
</dbReference>
<dbReference type="SMART" id="SM00530">
    <property type="entry name" value="HTH_XRE"/>
    <property type="match status" value="1"/>
</dbReference>
<gene>
    <name evidence="2" type="ORF">CJD38_17545</name>
</gene>
<dbReference type="EMBL" id="QANS01000008">
    <property type="protein sequence ID" value="PTU29174.1"/>
    <property type="molecule type" value="Genomic_DNA"/>
</dbReference>
<dbReference type="InterPro" id="IPR010982">
    <property type="entry name" value="Lambda_DNA-bd_dom_sf"/>
</dbReference>
<dbReference type="AlphaFoldDB" id="A0A2T5MBQ6"/>
<dbReference type="Gene3D" id="1.10.260.40">
    <property type="entry name" value="lambda repressor-like DNA-binding domains"/>
    <property type="match status" value="1"/>
</dbReference>
<name>A0A2T5MBQ6_9GAMM</name>
<reference evidence="2 3" key="1">
    <citation type="submission" date="2018-04" db="EMBL/GenBank/DDBJ databases">
        <title>Novel species isolated from glacier.</title>
        <authorList>
            <person name="Liu Q."/>
            <person name="Xin Y.-H."/>
        </authorList>
    </citation>
    <scope>NUCLEOTIDE SEQUENCE [LARGE SCALE GENOMIC DNA]</scope>
    <source>
        <strain evidence="2 3">GT1R17</strain>
    </source>
</reference>
<dbReference type="InterPro" id="IPR001387">
    <property type="entry name" value="Cro/C1-type_HTH"/>
</dbReference>
<comment type="caution">
    <text evidence="2">The sequence shown here is derived from an EMBL/GenBank/DDBJ whole genome shotgun (WGS) entry which is preliminary data.</text>
</comment>
<dbReference type="Pfam" id="PF01381">
    <property type="entry name" value="HTH_3"/>
    <property type="match status" value="1"/>
</dbReference>
<proteinExistence type="predicted"/>
<accession>A0A2T5MBQ6</accession>
<sequence>MRLEVERAFGQVLREIRLKQAFSQEALALEAGVQRNYVSLLERGLNSASLKIIFKLCHVLDIKPSEVLVMVEQRASKLTRPVRRKR</sequence>
<dbReference type="Proteomes" id="UP000244248">
    <property type="component" value="Unassembled WGS sequence"/>
</dbReference>
<dbReference type="CDD" id="cd00093">
    <property type="entry name" value="HTH_XRE"/>
    <property type="match status" value="1"/>
</dbReference>
<dbReference type="OrthoDB" id="9800901at2"/>
<feature type="domain" description="HTH cro/C1-type" evidence="1">
    <location>
        <begin position="13"/>
        <end position="67"/>
    </location>
</feature>
<protein>
    <submittedName>
        <fullName evidence="2">XRE family transcriptional regulator</fullName>
    </submittedName>
</protein>
<evidence type="ECO:0000313" key="2">
    <source>
        <dbReference type="EMBL" id="PTU29174.1"/>
    </source>
</evidence>
<organism evidence="2 3">
    <name type="scientific">Stenotrophobium rhamnosiphilum</name>
    <dbReference type="NCBI Taxonomy" id="2029166"/>
    <lineage>
        <taxon>Bacteria</taxon>
        <taxon>Pseudomonadati</taxon>
        <taxon>Pseudomonadota</taxon>
        <taxon>Gammaproteobacteria</taxon>
        <taxon>Nevskiales</taxon>
        <taxon>Nevskiaceae</taxon>
        <taxon>Stenotrophobium</taxon>
    </lineage>
</organism>